<dbReference type="PANTHER" id="PTHR43802:SF1">
    <property type="entry name" value="IP11341P-RELATED"/>
    <property type="match status" value="1"/>
</dbReference>
<dbReference type="EMBL" id="FMSH01000355">
    <property type="protein sequence ID" value="SCU83020.1"/>
    <property type="molecule type" value="Genomic_DNA"/>
</dbReference>
<dbReference type="Gene3D" id="3.90.226.10">
    <property type="entry name" value="2-enoyl-CoA Hydratase, Chain A, domain 1"/>
    <property type="match status" value="1"/>
</dbReference>
<evidence type="ECO:0000256" key="1">
    <source>
        <dbReference type="ARBA" id="ARBA00005254"/>
    </source>
</evidence>
<dbReference type="RefSeq" id="WP_340527475.1">
    <property type="nucleotide sequence ID" value="NZ_FMSH01000355.1"/>
</dbReference>
<sequence length="229" mass="24028">MNTPQSPVLLQRHAGWAEVVLNRPARRNAVDMSLARALGDAIETLAADDSVRAVLLRGADGAFCSGLDLQALQTEPGGLAAFALVWERVHLGLLHSRKVWIVALERHAINGGAALALAGDLLVCGAGAYLQIGEIRLGMAAPRNADWLALRHSEAVAARLCLLGDRVPAPELLRLGIATELVEDAEVLDRARGLAATIGGFPAEGVAVIKGGMRAATMRMASAARDKNS</sequence>
<comment type="similarity">
    <text evidence="1">Belongs to the enoyl-CoA hydratase/isomerase family.</text>
</comment>
<reference evidence="2" key="1">
    <citation type="submission" date="2016-09" db="EMBL/GenBank/DDBJ databases">
        <authorList>
            <person name="Capua I."/>
            <person name="De Benedictis P."/>
            <person name="Joannis T."/>
            <person name="Lombin L.H."/>
            <person name="Cattoli G."/>
        </authorList>
    </citation>
    <scope>NUCLEOTIDE SEQUENCE</scope>
    <source>
        <strain evidence="2">B9</strain>
    </source>
</reference>
<evidence type="ECO:0000313" key="2">
    <source>
        <dbReference type="EMBL" id="SCU83020.1"/>
    </source>
</evidence>
<dbReference type="SUPFAM" id="SSF52096">
    <property type="entry name" value="ClpP/crotonase"/>
    <property type="match status" value="1"/>
</dbReference>
<dbReference type="PANTHER" id="PTHR43802">
    <property type="entry name" value="ENOYL-COA HYDRATASE"/>
    <property type="match status" value="1"/>
</dbReference>
<dbReference type="InterPro" id="IPR029045">
    <property type="entry name" value="ClpP/crotonase-like_dom_sf"/>
</dbReference>
<dbReference type="CDD" id="cd06558">
    <property type="entry name" value="crotonase-like"/>
    <property type="match status" value="1"/>
</dbReference>
<dbReference type="InterPro" id="IPR001753">
    <property type="entry name" value="Enoyl-CoA_hydra/iso"/>
</dbReference>
<proteinExistence type="inferred from homology"/>
<dbReference type="AlphaFoldDB" id="A0A1K0IKJ9"/>
<dbReference type="Pfam" id="PF00378">
    <property type="entry name" value="ECH_1"/>
    <property type="match status" value="1"/>
</dbReference>
<accession>A0A1K0IKJ9</accession>
<dbReference type="GO" id="GO:0003824">
    <property type="term" value="F:catalytic activity"/>
    <property type="evidence" value="ECO:0007669"/>
    <property type="project" value="UniProtKB-ARBA"/>
</dbReference>
<name>A0A1K0IKJ9_CUPNE</name>
<organism evidence="2">
    <name type="scientific">Cupriavidus necator</name>
    <name type="common">Alcaligenes eutrophus</name>
    <name type="synonym">Ralstonia eutropha</name>
    <dbReference type="NCBI Taxonomy" id="106590"/>
    <lineage>
        <taxon>Bacteria</taxon>
        <taxon>Pseudomonadati</taxon>
        <taxon>Pseudomonadota</taxon>
        <taxon>Betaproteobacteria</taxon>
        <taxon>Burkholderiales</taxon>
        <taxon>Burkholderiaceae</taxon>
        <taxon>Cupriavidus</taxon>
    </lineage>
</organism>
<gene>
    <name evidence="2" type="ORF">CNECB9_4180003</name>
</gene>
<protein>
    <submittedName>
        <fullName evidence="2">Enoyl-CoA hydratase</fullName>
    </submittedName>
</protein>